<protein>
    <recommendedName>
        <fullName evidence="2">RING-type domain-containing protein</fullName>
    </recommendedName>
</protein>
<keyword evidence="1" id="KW-0479">Metal-binding</keyword>
<evidence type="ECO:0000313" key="3">
    <source>
        <dbReference type="EMBL" id="KAF2265204.1"/>
    </source>
</evidence>
<organism evidence="3 4">
    <name type="scientific">Lojkania enalia</name>
    <dbReference type="NCBI Taxonomy" id="147567"/>
    <lineage>
        <taxon>Eukaryota</taxon>
        <taxon>Fungi</taxon>
        <taxon>Dikarya</taxon>
        <taxon>Ascomycota</taxon>
        <taxon>Pezizomycotina</taxon>
        <taxon>Dothideomycetes</taxon>
        <taxon>Pleosporomycetidae</taxon>
        <taxon>Pleosporales</taxon>
        <taxon>Pleosporales incertae sedis</taxon>
        <taxon>Lojkania</taxon>
    </lineage>
</organism>
<proteinExistence type="predicted"/>
<dbReference type="InterPro" id="IPR013083">
    <property type="entry name" value="Znf_RING/FYVE/PHD"/>
</dbReference>
<keyword evidence="1" id="KW-0863">Zinc-finger</keyword>
<feature type="domain" description="RING-type" evidence="2">
    <location>
        <begin position="20"/>
        <end position="65"/>
    </location>
</feature>
<dbReference type="InterPro" id="IPR001841">
    <property type="entry name" value="Znf_RING"/>
</dbReference>
<name>A0A9P4KFL3_9PLEO</name>
<dbReference type="AlphaFoldDB" id="A0A9P4KFL3"/>
<sequence length="346" mass="39894">MPLPSKVQFVNSLKVPGEPCPICWGCFDATQHIAVRTGCGHWFGSNCLLKSIKLAPDPTKCPTCRKKMFLDEIEEEETAEAPYITPRTPISASSISSTEYTRIWKDILYFQNEVFGVSFVQMLWEGARPFAHFVMAGRNTRERFYSIYPQLTLCLSSEASKRDSAWNPVKRYLNAAMEFQGSSVEWIFFDFREVLRFMLTHSFLLFPGSLCFETSNLLWRAIVVYSSHMNERPIPNEWNVMLIGMHLVIVAESMALITEPHRAWEQVYPESGGIWRLAALCSTIPGGSRALHFDTHMRREVILELERLYSTRRDLNRPLFIGAFEEECEIQSIWDRARNAVENRAL</sequence>
<dbReference type="GO" id="GO:0008270">
    <property type="term" value="F:zinc ion binding"/>
    <property type="evidence" value="ECO:0007669"/>
    <property type="project" value="UniProtKB-KW"/>
</dbReference>
<dbReference type="Proteomes" id="UP000800093">
    <property type="component" value="Unassembled WGS sequence"/>
</dbReference>
<reference evidence="4" key="1">
    <citation type="journal article" date="2020" name="Stud. Mycol.">
        <title>101 Dothideomycetes genomes: A test case for predicting lifestyles and emergence of pathogens.</title>
        <authorList>
            <person name="Haridas S."/>
            <person name="Albert R."/>
            <person name="Binder M."/>
            <person name="Bloem J."/>
            <person name="LaButti K."/>
            <person name="Salamov A."/>
            <person name="Andreopoulos B."/>
            <person name="Baker S."/>
            <person name="Barry K."/>
            <person name="Bills G."/>
            <person name="Bluhm B."/>
            <person name="Cannon C."/>
            <person name="Castanera R."/>
            <person name="Culley D."/>
            <person name="Daum C."/>
            <person name="Ezra D."/>
            <person name="Gonzalez J."/>
            <person name="Henrissat B."/>
            <person name="Kuo A."/>
            <person name="Liang C."/>
            <person name="Lipzen A."/>
            <person name="Lutzoni F."/>
            <person name="Magnuson J."/>
            <person name="Mondo S."/>
            <person name="Nolan M."/>
            <person name="Ohm R."/>
            <person name="Pangilinan J."/>
            <person name="Park H.-J."/>
            <person name="Ramirez L."/>
            <person name="Alfaro M."/>
            <person name="Sun H."/>
            <person name="Tritt A."/>
            <person name="Yoshinaga Y."/>
            <person name="Zwiers L.-H."/>
            <person name="Turgeon B."/>
            <person name="Goodwin S."/>
            <person name="Spatafora J."/>
            <person name="Crous P."/>
            <person name="Grigoriev I."/>
        </authorList>
    </citation>
    <scope>NUCLEOTIDE SEQUENCE [LARGE SCALE GENOMIC DNA]</scope>
    <source>
        <strain evidence="4">CBS 304.66</strain>
    </source>
</reference>
<gene>
    <name evidence="3" type="ORF">CC78DRAFT_579611</name>
</gene>
<dbReference type="PROSITE" id="PS50089">
    <property type="entry name" value="ZF_RING_2"/>
    <property type="match status" value="1"/>
</dbReference>
<dbReference type="Gene3D" id="3.30.40.10">
    <property type="entry name" value="Zinc/RING finger domain, C3HC4 (zinc finger)"/>
    <property type="match status" value="1"/>
</dbReference>
<keyword evidence="4" id="KW-1185">Reference proteome</keyword>
<evidence type="ECO:0000256" key="1">
    <source>
        <dbReference type="PROSITE-ProRule" id="PRU00175"/>
    </source>
</evidence>
<dbReference type="Pfam" id="PF13639">
    <property type="entry name" value="zf-RING_2"/>
    <property type="match status" value="1"/>
</dbReference>
<evidence type="ECO:0000259" key="2">
    <source>
        <dbReference type="PROSITE" id="PS50089"/>
    </source>
</evidence>
<keyword evidence="1" id="KW-0862">Zinc</keyword>
<dbReference type="EMBL" id="ML986610">
    <property type="protein sequence ID" value="KAF2265204.1"/>
    <property type="molecule type" value="Genomic_DNA"/>
</dbReference>
<dbReference type="SUPFAM" id="SSF57850">
    <property type="entry name" value="RING/U-box"/>
    <property type="match status" value="1"/>
</dbReference>
<accession>A0A9P4KFL3</accession>
<evidence type="ECO:0000313" key="4">
    <source>
        <dbReference type="Proteomes" id="UP000800093"/>
    </source>
</evidence>
<comment type="caution">
    <text evidence="3">The sequence shown here is derived from an EMBL/GenBank/DDBJ whole genome shotgun (WGS) entry which is preliminary data.</text>
</comment>